<feature type="compositionally biased region" description="Polar residues" evidence="1">
    <location>
        <begin position="374"/>
        <end position="389"/>
    </location>
</feature>
<keyword evidence="3" id="KW-1185">Reference proteome</keyword>
<reference evidence="2 3" key="1">
    <citation type="journal article" date="2014" name="Nat. Commun.">
        <title>Klebsormidium flaccidum genome reveals primary factors for plant terrestrial adaptation.</title>
        <authorList>
            <person name="Hori K."/>
            <person name="Maruyama F."/>
            <person name="Fujisawa T."/>
            <person name="Togashi T."/>
            <person name="Yamamoto N."/>
            <person name="Seo M."/>
            <person name="Sato S."/>
            <person name="Yamada T."/>
            <person name="Mori H."/>
            <person name="Tajima N."/>
            <person name="Moriyama T."/>
            <person name="Ikeuchi M."/>
            <person name="Watanabe M."/>
            <person name="Wada H."/>
            <person name="Kobayashi K."/>
            <person name="Saito M."/>
            <person name="Masuda T."/>
            <person name="Sasaki-Sekimoto Y."/>
            <person name="Mashiguchi K."/>
            <person name="Awai K."/>
            <person name="Shimojima M."/>
            <person name="Masuda S."/>
            <person name="Iwai M."/>
            <person name="Nobusawa T."/>
            <person name="Narise T."/>
            <person name="Kondo S."/>
            <person name="Saito H."/>
            <person name="Sato R."/>
            <person name="Murakawa M."/>
            <person name="Ihara Y."/>
            <person name="Oshima-Yamada Y."/>
            <person name="Ohtaka K."/>
            <person name="Satoh M."/>
            <person name="Sonobe K."/>
            <person name="Ishii M."/>
            <person name="Ohtani R."/>
            <person name="Kanamori-Sato M."/>
            <person name="Honoki R."/>
            <person name="Miyazaki D."/>
            <person name="Mochizuki H."/>
            <person name="Umetsu J."/>
            <person name="Higashi K."/>
            <person name="Shibata D."/>
            <person name="Kamiya Y."/>
            <person name="Sato N."/>
            <person name="Nakamura Y."/>
            <person name="Tabata S."/>
            <person name="Ida S."/>
            <person name="Kurokawa K."/>
            <person name="Ohta H."/>
        </authorList>
    </citation>
    <scope>NUCLEOTIDE SEQUENCE [LARGE SCALE GENOMIC DNA]</scope>
    <source>
        <strain evidence="2 3">NIES-2285</strain>
    </source>
</reference>
<protein>
    <submittedName>
        <fullName evidence="2">Uncharacterized protein</fullName>
    </submittedName>
</protein>
<feature type="compositionally biased region" description="Basic and acidic residues" evidence="1">
    <location>
        <begin position="279"/>
        <end position="288"/>
    </location>
</feature>
<feature type="compositionally biased region" description="Polar residues" evidence="1">
    <location>
        <begin position="224"/>
        <end position="247"/>
    </location>
</feature>
<feature type="compositionally biased region" description="Acidic residues" evidence="1">
    <location>
        <begin position="453"/>
        <end position="464"/>
    </location>
</feature>
<feature type="compositionally biased region" description="Low complexity" evidence="1">
    <location>
        <begin position="124"/>
        <end position="149"/>
    </location>
</feature>
<feature type="compositionally biased region" description="Low complexity" evidence="1">
    <location>
        <begin position="248"/>
        <end position="270"/>
    </location>
</feature>
<proteinExistence type="predicted"/>
<evidence type="ECO:0000313" key="3">
    <source>
        <dbReference type="Proteomes" id="UP000054558"/>
    </source>
</evidence>
<accession>A0A1Y1IGY6</accession>
<feature type="region of interest" description="Disordered" evidence="1">
    <location>
        <begin position="347"/>
        <end position="425"/>
    </location>
</feature>
<organism evidence="2 3">
    <name type="scientific">Klebsormidium nitens</name>
    <name type="common">Green alga</name>
    <name type="synonym">Ulothrix nitens</name>
    <dbReference type="NCBI Taxonomy" id="105231"/>
    <lineage>
        <taxon>Eukaryota</taxon>
        <taxon>Viridiplantae</taxon>
        <taxon>Streptophyta</taxon>
        <taxon>Klebsormidiophyceae</taxon>
        <taxon>Klebsormidiales</taxon>
        <taxon>Klebsormidiaceae</taxon>
        <taxon>Klebsormidium</taxon>
    </lineage>
</organism>
<feature type="compositionally biased region" description="Polar residues" evidence="1">
    <location>
        <begin position="705"/>
        <end position="715"/>
    </location>
</feature>
<feature type="region of interest" description="Disordered" evidence="1">
    <location>
        <begin position="84"/>
        <end position="308"/>
    </location>
</feature>
<feature type="region of interest" description="Disordered" evidence="1">
    <location>
        <begin position="438"/>
        <end position="464"/>
    </location>
</feature>
<gene>
    <name evidence="2" type="ORF">KFL_003510020</name>
</gene>
<dbReference type="Proteomes" id="UP000054558">
    <property type="component" value="Unassembled WGS sequence"/>
</dbReference>
<evidence type="ECO:0000256" key="1">
    <source>
        <dbReference type="SAM" id="MobiDB-lite"/>
    </source>
</evidence>
<feature type="compositionally biased region" description="Polar residues" evidence="1">
    <location>
        <begin position="157"/>
        <end position="166"/>
    </location>
</feature>
<feature type="region of interest" description="Disordered" evidence="1">
    <location>
        <begin position="682"/>
        <end position="736"/>
    </location>
</feature>
<evidence type="ECO:0000313" key="2">
    <source>
        <dbReference type="EMBL" id="GAQ87408.1"/>
    </source>
</evidence>
<dbReference type="EMBL" id="DF237300">
    <property type="protein sequence ID" value="GAQ87408.1"/>
    <property type="molecule type" value="Genomic_DNA"/>
</dbReference>
<feature type="compositionally biased region" description="Low complexity" evidence="1">
    <location>
        <begin position="716"/>
        <end position="736"/>
    </location>
</feature>
<feature type="compositionally biased region" description="Basic and acidic residues" evidence="1">
    <location>
        <begin position="438"/>
        <end position="447"/>
    </location>
</feature>
<sequence>MIATDTTQPAETELAAAPAMDPELLRILESFDELKLPPLSAEVTRYLETGTHGLAQATGKLARLEGRESWGGDDGRGNLLDRIQGQLKRGSPWLKGSADRKKSKRDALAHAQLACDRHVSGNVSPDRWPSPGDSSSPPGSSPSSGTSTPLEARSPERSPSSDTPTSVLPYEQPPDLKSDPLSLDDEQTDRPETETGGEGANMDIGGLDTGQLATDDLALPTHLRCQTSPRPGPQSLPSSPFRSLTPTRSPLGLLSRASRSSPSSPDSCAADRNSAQLERNSDHFERSFSTEPPPMPHRRRNTSGSGLRRALFSVAHSLKSSLGHVARPHLLEHVAKPQPMDAAAVARHLLAPPRKLAPGVPRASPPNRRRAFSQPLQPSKRSPQSSFQERATLGRGGPFAWDSQPPAAKISQIESGSEDSGSEQMTMAAVLEEQRLERLRSERDKAENGNGTVEEDERSEMETDDGGYFAPTNWKAASNPIPVPTGGTRFDGKGIENEDEWMECIDKQVVSAPFWREEDGAVEVEKRVTESPVCVPVGALSVPISVLIAAPDDDCFPPSVGDSSEQRETGENEAVLGLAASSRFDQNAEMEAFQTESILPGGFVGGDEMGLEGSEQAPPCRDVRVDTAERSTVLAQECPTPVAVEVTSQSEFTHSPEHVSLPRVHFSRATSVARALIFDAPSPEVSQPGVERKWPVPTIDVTSPAGASSTGQHSLTRSTPPSPQSQTPEPTAPAPASRALETLFPSPASPGSLSRNLEALRLGGSAAACRARADVPSNPEEYEAQLKEALPSIYQNGHFIGRSRSNTRAHNHTKLGDVGQRDRGMSPGAQQHFKLKWTREKAGAPGEIDEERYQKALFGTALD</sequence>
<name>A0A1Y1IGY6_KLENI</name>
<dbReference type="AlphaFoldDB" id="A0A1Y1IGY6"/>
<feature type="compositionally biased region" description="Basic and acidic residues" evidence="1">
    <location>
        <begin position="97"/>
        <end position="108"/>
    </location>
</feature>